<organism evidence="2 3">
    <name type="scientific">Clostridium magnum DSM 2767</name>
    <dbReference type="NCBI Taxonomy" id="1121326"/>
    <lineage>
        <taxon>Bacteria</taxon>
        <taxon>Bacillati</taxon>
        <taxon>Bacillota</taxon>
        <taxon>Clostridia</taxon>
        <taxon>Eubacteriales</taxon>
        <taxon>Clostridiaceae</taxon>
        <taxon>Clostridium</taxon>
    </lineage>
</organism>
<reference evidence="2 3" key="1">
    <citation type="submission" date="2016-04" db="EMBL/GenBank/DDBJ databases">
        <title>Genome sequence of Clostridium magnum DSM 2767.</title>
        <authorList>
            <person name="Poehlein A."/>
            <person name="Uhlig R."/>
            <person name="Fischer R."/>
            <person name="Bahl H."/>
            <person name="Daniel R."/>
        </authorList>
    </citation>
    <scope>NUCLEOTIDE SEQUENCE [LARGE SCALE GENOMIC DNA]</scope>
    <source>
        <strain evidence="2 3">DSM 2767</strain>
    </source>
</reference>
<keyword evidence="1" id="KW-0812">Transmembrane</keyword>
<dbReference type="Proteomes" id="UP000076603">
    <property type="component" value="Unassembled WGS sequence"/>
</dbReference>
<dbReference type="STRING" id="1121326.CLMAG_23080"/>
<evidence type="ECO:0000256" key="1">
    <source>
        <dbReference type="SAM" id="Phobius"/>
    </source>
</evidence>
<keyword evidence="3" id="KW-1185">Reference proteome</keyword>
<accession>A0A161Y3A8</accession>
<keyword evidence="1" id="KW-0472">Membrane</keyword>
<proteinExistence type="predicted"/>
<evidence type="ECO:0000313" key="2">
    <source>
        <dbReference type="EMBL" id="KZL92499.1"/>
    </source>
</evidence>
<gene>
    <name evidence="2" type="ORF">CLMAG_23080</name>
</gene>
<dbReference type="PATRIC" id="fig|1121326.3.peg.2305"/>
<evidence type="ECO:0000313" key="3">
    <source>
        <dbReference type="Proteomes" id="UP000076603"/>
    </source>
</evidence>
<protein>
    <submittedName>
        <fullName evidence="2">Uncharacterized protein</fullName>
    </submittedName>
</protein>
<comment type="caution">
    <text evidence="2">The sequence shown here is derived from an EMBL/GenBank/DDBJ whole genome shotgun (WGS) entry which is preliminary data.</text>
</comment>
<dbReference type="AlphaFoldDB" id="A0A161Y3A8"/>
<sequence>MILLLIIIFIGIILFEVPDMIRNGYWHELKIFSVFLIAAFTMSLFYIIGIPIPNPAKGMEYVVKDLLHLNYK</sequence>
<dbReference type="OrthoDB" id="2112909at2"/>
<keyword evidence="1" id="KW-1133">Transmembrane helix</keyword>
<name>A0A161Y3A8_9CLOT</name>
<feature type="transmembrane region" description="Helical" evidence="1">
    <location>
        <begin position="31"/>
        <end position="52"/>
    </location>
</feature>
<dbReference type="EMBL" id="LWAE01000002">
    <property type="protein sequence ID" value="KZL92499.1"/>
    <property type="molecule type" value="Genomic_DNA"/>
</dbReference>